<name>A0A5N5N1G3_9ROSI</name>
<evidence type="ECO:0000256" key="2">
    <source>
        <dbReference type="SAM" id="MobiDB-lite"/>
    </source>
</evidence>
<evidence type="ECO:0000313" key="4">
    <source>
        <dbReference type="Proteomes" id="UP000326939"/>
    </source>
</evidence>
<evidence type="ECO:0000256" key="1">
    <source>
        <dbReference type="SAM" id="Coils"/>
    </source>
</evidence>
<gene>
    <name evidence="3" type="ORF">DKX38_005370</name>
</gene>
<protein>
    <recommendedName>
        <fullName evidence="5">Homer protein</fullName>
    </recommendedName>
</protein>
<feature type="coiled-coil region" evidence="1">
    <location>
        <begin position="32"/>
        <end position="66"/>
    </location>
</feature>
<feature type="compositionally biased region" description="Low complexity" evidence="2">
    <location>
        <begin position="534"/>
        <end position="554"/>
    </location>
</feature>
<dbReference type="EMBL" id="VDCV01000004">
    <property type="protein sequence ID" value="KAB5560413.1"/>
    <property type="molecule type" value="Genomic_DNA"/>
</dbReference>
<proteinExistence type="predicted"/>
<keyword evidence="1" id="KW-0175">Coiled coil</keyword>
<feature type="compositionally biased region" description="Basic and acidic residues" evidence="2">
    <location>
        <begin position="688"/>
        <end position="703"/>
    </location>
</feature>
<feature type="region of interest" description="Disordered" evidence="2">
    <location>
        <begin position="681"/>
        <end position="721"/>
    </location>
</feature>
<evidence type="ECO:0008006" key="5">
    <source>
        <dbReference type="Google" id="ProtNLM"/>
    </source>
</evidence>
<dbReference type="AlphaFoldDB" id="A0A5N5N1G3"/>
<comment type="caution">
    <text evidence="3">The sequence shown here is derived from an EMBL/GenBank/DDBJ whole genome shotgun (WGS) entry which is preliminary data.</text>
</comment>
<keyword evidence="4" id="KW-1185">Reference proteome</keyword>
<reference evidence="4" key="1">
    <citation type="journal article" date="2019" name="Gigascience">
        <title>De novo genome assembly of the endangered Acer yangbiense, a plant species with extremely small populations endemic to Yunnan Province, China.</title>
        <authorList>
            <person name="Yang J."/>
            <person name="Wariss H.M."/>
            <person name="Tao L."/>
            <person name="Zhang R."/>
            <person name="Yun Q."/>
            <person name="Hollingsworth P."/>
            <person name="Dao Z."/>
            <person name="Luo G."/>
            <person name="Guo H."/>
            <person name="Ma Y."/>
            <person name="Sun W."/>
        </authorList>
    </citation>
    <scope>NUCLEOTIDE SEQUENCE [LARGE SCALE GENOMIC DNA]</scope>
    <source>
        <strain evidence="4">cv. br00</strain>
    </source>
</reference>
<feature type="compositionally biased region" description="Basic and acidic residues" evidence="2">
    <location>
        <begin position="259"/>
        <end position="282"/>
    </location>
</feature>
<organism evidence="3 4">
    <name type="scientific">Salix brachista</name>
    <dbReference type="NCBI Taxonomy" id="2182728"/>
    <lineage>
        <taxon>Eukaryota</taxon>
        <taxon>Viridiplantae</taxon>
        <taxon>Streptophyta</taxon>
        <taxon>Embryophyta</taxon>
        <taxon>Tracheophyta</taxon>
        <taxon>Spermatophyta</taxon>
        <taxon>Magnoliopsida</taxon>
        <taxon>eudicotyledons</taxon>
        <taxon>Gunneridae</taxon>
        <taxon>Pentapetalae</taxon>
        <taxon>rosids</taxon>
        <taxon>fabids</taxon>
        <taxon>Malpighiales</taxon>
        <taxon>Salicaceae</taxon>
        <taxon>Saliceae</taxon>
        <taxon>Salix</taxon>
    </lineage>
</organism>
<evidence type="ECO:0000313" key="3">
    <source>
        <dbReference type="EMBL" id="KAB5560413.1"/>
    </source>
</evidence>
<feature type="region of interest" description="Disordered" evidence="2">
    <location>
        <begin position="534"/>
        <end position="577"/>
    </location>
</feature>
<sequence length="721" mass="80965">MVEVQSRASLVNASALCSIEQEVKEGNTANVIAEISAELQREREKNADLMEKISALEAQIQERDHKGFLSTQRQSFVHSQGSSVNATERGLKRFKRQKLEVVQNDVQNGNTVDFGIVSQINHEIPFNIPPKDANLEDCLVNWMSMDETQFSQIEKLKGDDSAADCNDTDDTDEEDECVEVDNKTDHNNGQMDFVHVGSIKLKENLHEDSVCEATKLSCFESSFGGQTEQTFQHLNQARNEDRKNDDCLPPDKQPVHQCADARNHDNREIKNKEPRKTETDDFVPKKACHTRPGSGSLLRKPPKIAFCPKEVKRILESEVLLLRNAQSHTIRKIIVFASLGTRHGCDDIYELDFSHFSVLRKGEPYVSPKDPGEYVLYENPGIQRKIFYPNRQNPTLCPVQILKEEKAMRRSDPSCPSCLFLCIKYGGRTRNLPQNEYVRQRMGRNKLKSFGPLMCRMAMLAHIRSGSFFFKALGITLLFMAGFPDDVVQRETKYRSLDLLQKYYRSDEDAEGEVLFLPQEKTCDIASLGSKKLTVKTTSTKSKGKKQSNSSSKPPNLPGPSIPESAPSTSAPPTPFGHMGYSLMQAHAMAAFQSIPYQAPPETPSVPGQVINSPNVSYHNQTPYHMFPPHAANSFMPMIYWSAPNAFPSSPYASAYGYRPFPSTANYISIHHQPYHSHPSLCSLIPKMPEKNEKNEVTLKESDTDSDSSSSSTETKDALLS</sequence>
<dbReference type="Proteomes" id="UP000326939">
    <property type="component" value="Chromosome 4"/>
</dbReference>
<accession>A0A5N5N1G3</accession>
<feature type="region of interest" description="Disordered" evidence="2">
    <location>
        <begin position="238"/>
        <end position="282"/>
    </location>
</feature>